<dbReference type="PROSITE" id="PS00892">
    <property type="entry name" value="HIT_1"/>
    <property type="match status" value="1"/>
</dbReference>
<dbReference type="FunFam" id="3.40.50.300:FF:002337">
    <property type="entry name" value="Transcription factor bHLH140"/>
    <property type="match status" value="1"/>
</dbReference>
<dbReference type="InterPro" id="IPR032566">
    <property type="entry name" value="Znf-C2HE"/>
</dbReference>
<keyword evidence="5" id="KW-1185">Reference proteome</keyword>
<dbReference type="InterPro" id="IPR043472">
    <property type="entry name" value="Macro_dom-like"/>
</dbReference>
<sequence length="801" mass="88681">MMEENPAVQMDADSSKEVEGGTLGKQVVVMMVGAPGSGKSTFCNDVVSGGPHRLWHRVCQDSIANGKAGTKLQCLRSALDALKDGKSVFIDRCNLDREQRVEFVKLGSPQVDVHAVVLDLPARVCISRSVKRTDHEGNLQGGKAAAVVNRMLQKKEFPKLNEGFSRITFCQNDNDVQSAVDTYRALGPSESLPSGYFGQKGTDTKVQVGIMKFLKKVEAPEGSASDGVKCQNSTSKEGSKEKDTQCMETETIQINNKKAAEGGKRGDSVGGGISSNSLHTLAFPSISTADFQFNHEKASDIIVESIDEALNKFKNIRLVMVDLSSGSRILSLVKDKAVKKKLDPLRFFTFAGNITLINTEGNLGCTVIANATNWRLKPGGGGVNAAIFNAGGEALKLATKEQAGTISPGKSLVVSLPSTSPLFKREGITHVIHVLGPNMNPERPNYLKNDYVKGCKILCEAYSSLFESFASVVHAQRFQKESCNSSEPGSSYSHKDHTQRNYFDKLFRVDPKNKREDCLESLDSVRNKKYKALPLECGLNDGRDMRHNDFAGCGNHGDESVILEHNENMTSCSDITNSAPQGMIQKKNKKISDSSKKNWSSWAQALHQTAMNPEKHKDDILHISDDVVVLNDLYPKAKKHILILSRLNGLDELRDVRKEHLPLMRKMHSIGLEWAKKFIIDDNSMVFRLGYHSVPSMRQLHLHVISQEFDSIHLKNKKHWNSFNTAFFRDSVDVIKEIDEHGMAMVNDNENLLSTELRCHRCRSAHPNIPKLKFHIGVCKVPFSDTLLQNGRLVSGHLNET</sequence>
<feature type="region of interest" description="Disordered" evidence="1">
    <location>
        <begin position="222"/>
        <end position="246"/>
    </location>
</feature>
<organism evidence="4 5">
    <name type="scientific">Acorus gramineus</name>
    <name type="common">Dwarf sweet flag</name>
    <dbReference type="NCBI Taxonomy" id="55184"/>
    <lineage>
        <taxon>Eukaryota</taxon>
        <taxon>Viridiplantae</taxon>
        <taxon>Streptophyta</taxon>
        <taxon>Embryophyta</taxon>
        <taxon>Tracheophyta</taxon>
        <taxon>Spermatophyta</taxon>
        <taxon>Magnoliopsida</taxon>
        <taxon>Liliopsida</taxon>
        <taxon>Acoraceae</taxon>
        <taxon>Acorus</taxon>
    </lineage>
</organism>
<dbReference type="GO" id="GO:0033699">
    <property type="term" value="F:DNA 5'-adenosine monophosphate hydrolase activity"/>
    <property type="evidence" value="ECO:0007669"/>
    <property type="project" value="TreeGrafter"/>
</dbReference>
<evidence type="ECO:0000256" key="1">
    <source>
        <dbReference type="SAM" id="MobiDB-lite"/>
    </source>
</evidence>
<dbReference type="InterPro" id="IPR019808">
    <property type="entry name" value="Histidine_triad_CS"/>
</dbReference>
<dbReference type="PANTHER" id="PTHR12486">
    <property type="entry name" value="APRATAXIN-RELATED"/>
    <property type="match status" value="1"/>
</dbReference>
<dbReference type="SUPFAM" id="SSF52540">
    <property type="entry name" value="P-loop containing nucleoside triphosphate hydrolases"/>
    <property type="match status" value="1"/>
</dbReference>
<comment type="caution">
    <text evidence="4">The sequence shown here is derived from an EMBL/GenBank/DDBJ whole genome shotgun (WGS) entry which is preliminary data.</text>
</comment>
<dbReference type="GO" id="GO:0003697">
    <property type="term" value="F:single-stranded DNA binding"/>
    <property type="evidence" value="ECO:0007669"/>
    <property type="project" value="TreeGrafter"/>
</dbReference>
<dbReference type="FunFam" id="3.30.428.10:FF:000004">
    <property type="entry name" value="aprataxin isoform X2"/>
    <property type="match status" value="1"/>
</dbReference>
<evidence type="ECO:0000259" key="3">
    <source>
        <dbReference type="Pfam" id="PF16278"/>
    </source>
</evidence>
<dbReference type="SUPFAM" id="SSF52949">
    <property type="entry name" value="Macro domain-like"/>
    <property type="match status" value="2"/>
</dbReference>
<dbReference type="PANTHER" id="PTHR12486:SF4">
    <property type="entry name" value="APRATAXIN"/>
    <property type="match status" value="1"/>
</dbReference>
<dbReference type="SUPFAM" id="SSF54197">
    <property type="entry name" value="HIT-like"/>
    <property type="match status" value="1"/>
</dbReference>
<name>A0AAV9ANG9_ACOGR</name>
<dbReference type="AlphaFoldDB" id="A0AAV9ANG9"/>
<dbReference type="Pfam" id="PF13671">
    <property type="entry name" value="AAA_33"/>
    <property type="match status" value="1"/>
</dbReference>
<dbReference type="InterPro" id="IPR002589">
    <property type="entry name" value="Macro_dom"/>
</dbReference>
<dbReference type="Pfam" id="PF11969">
    <property type="entry name" value="DcpS_C"/>
    <property type="match status" value="1"/>
</dbReference>
<dbReference type="Gene3D" id="3.40.220.10">
    <property type="entry name" value="Leucine Aminopeptidase, subunit E, domain 1"/>
    <property type="match status" value="2"/>
</dbReference>
<evidence type="ECO:0000313" key="4">
    <source>
        <dbReference type="EMBL" id="KAK1265646.1"/>
    </source>
</evidence>
<accession>A0AAV9ANG9</accession>
<dbReference type="InterPro" id="IPR036265">
    <property type="entry name" value="HIT-like_sf"/>
</dbReference>
<dbReference type="Pfam" id="PF16278">
    <property type="entry name" value="zf-C2HE"/>
    <property type="match status" value="1"/>
</dbReference>
<proteinExistence type="predicted"/>
<protein>
    <submittedName>
        <fullName evidence="4">Transcription factor</fullName>
    </submittedName>
</protein>
<dbReference type="Pfam" id="PF01661">
    <property type="entry name" value="Macro"/>
    <property type="match status" value="1"/>
</dbReference>
<dbReference type="GO" id="GO:0003725">
    <property type="term" value="F:double-stranded RNA binding"/>
    <property type="evidence" value="ECO:0007669"/>
    <property type="project" value="TreeGrafter"/>
</dbReference>
<dbReference type="GO" id="GO:0000012">
    <property type="term" value="P:single strand break repair"/>
    <property type="evidence" value="ECO:0007669"/>
    <property type="project" value="TreeGrafter"/>
</dbReference>
<reference evidence="4" key="2">
    <citation type="submission" date="2023-06" db="EMBL/GenBank/DDBJ databases">
        <authorList>
            <person name="Ma L."/>
            <person name="Liu K.-W."/>
            <person name="Li Z."/>
            <person name="Hsiao Y.-Y."/>
            <person name="Qi Y."/>
            <person name="Fu T."/>
            <person name="Tang G."/>
            <person name="Zhang D."/>
            <person name="Sun W.-H."/>
            <person name="Liu D.-K."/>
            <person name="Li Y."/>
            <person name="Chen G.-Z."/>
            <person name="Liu X.-D."/>
            <person name="Liao X.-Y."/>
            <person name="Jiang Y.-T."/>
            <person name="Yu X."/>
            <person name="Hao Y."/>
            <person name="Huang J."/>
            <person name="Zhao X.-W."/>
            <person name="Ke S."/>
            <person name="Chen Y.-Y."/>
            <person name="Wu W.-L."/>
            <person name="Hsu J.-L."/>
            <person name="Lin Y.-F."/>
            <person name="Huang M.-D."/>
            <person name="Li C.-Y."/>
            <person name="Huang L."/>
            <person name="Wang Z.-W."/>
            <person name="Zhao X."/>
            <person name="Zhong W.-Y."/>
            <person name="Peng D.-H."/>
            <person name="Ahmad S."/>
            <person name="Lan S."/>
            <person name="Zhang J.-S."/>
            <person name="Tsai W.-C."/>
            <person name="Van De Peer Y."/>
            <person name="Liu Z.-J."/>
        </authorList>
    </citation>
    <scope>NUCLEOTIDE SEQUENCE</scope>
    <source>
        <strain evidence="4">SCP</strain>
        <tissue evidence="4">Leaves</tissue>
    </source>
</reference>
<dbReference type="GO" id="GO:0005634">
    <property type="term" value="C:nucleus"/>
    <property type="evidence" value="ECO:0007669"/>
    <property type="project" value="TreeGrafter"/>
</dbReference>
<dbReference type="InterPro" id="IPR027417">
    <property type="entry name" value="P-loop_NTPase"/>
</dbReference>
<gene>
    <name evidence="4" type="ORF">QJS04_geneDACA010624</name>
</gene>
<dbReference type="Gene3D" id="3.40.50.300">
    <property type="entry name" value="P-loop containing nucleotide triphosphate hydrolases"/>
    <property type="match status" value="1"/>
</dbReference>
<feature type="domain" description="Aprataxin C2HE/C2H2/C2HC zinc finger" evidence="3">
    <location>
        <begin position="724"/>
        <end position="776"/>
    </location>
</feature>
<dbReference type="Proteomes" id="UP001179952">
    <property type="component" value="Unassembled WGS sequence"/>
</dbReference>
<evidence type="ECO:0000313" key="5">
    <source>
        <dbReference type="Proteomes" id="UP001179952"/>
    </source>
</evidence>
<dbReference type="EMBL" id="JAUJYN010000008">
    <property type="protein sequence ID" value="KAK1265646.1"/>
    <property type="molecule type" value="Genomic_DNA"/>
</dbReference>
<dbReference type="Gene3D" id="3.30.428.10">
    <property type="entry name" value="HIT-like"/>
    <property type="match status" value="1"/>
</dbReference>
<dbReference type="GO" id="GO:1990165">
    <property type="term" value="F:single-strand break-containing DNA binding"/>
    <property type="evidence" value="ECO:0007669"/>
    <property type="project" value="TreeGrafter"/>
</dbReference>
<dbReference type="GO" id="GO:0030983">
    <property type="term" value="F:mismatched DNA binding"/>
    <property type="evidence" value="ECO:0007669"/>
    <property type="project" value="TreeGrafter"/>
</dbReference>
<evidence type="ECO:0000259" key="2">
    <source>
        <dbReference type="Pfam" id="PF01661"/>
    </source>
</evidence>
<feature type="domain" description="Macro" evidence="2">
    <location>
        <begin position="370"/>
        <end position="452"/>
    </location>
</feature>
<reference evidence="4" key="1">
    <citation type="journal article" date="2023" name="Nat. Commun.">
        <title>Diploid and tetraploid genomes of Acorus and the evolution of monocots.</title>
        <authorList>
            <person name="Ma L."/>
            <person name="Liu K.W."/>
            <person name="Li Z."/>
            <person name="Hsiao Y.Y."/>
            <person name="Qi Y."/>
            <person name="Fu T."/>
            <person name="Tang G.D."/>
            <person name="Zhang D."/>
            <person name="Sun W.H."/>
            <person name="Liu D.K."/>
            <person name="Li Y."/>
            <person name="Chen G.Z."/>
            <person name="Liu X.D."/>
            <person name="Liao X.Y."/>
            <person name="Jiang Y.T."/>
            <person name="Yu X."/>
            <person name="Hao Y."/>
            <person name="Huang J."/>
            <person name="Zhao X.W."/>
            <person name="Ke S."/>
            <person name="Chen Y.Y."/>
            <person name="Wu W.L."/>
            <person name="Hsu J.L."/>
            <person name="Lin Y.F."/>
            <person name="Huang M.D."/>
            <person name="Li C.Y."/>
            <person name="Huang L."/>
            <person name="Wang Z.W."/>
            <person name="Zhao X."/>
            <person name="Zhong W.Y."/>
            <person name="Peng D.H."/>
            <person name="Ahmad S."/>
            <person name="Lan S."/>
            <person name="Zhang J.S."/>
            <person name="Tsai W.C."/>
            <person name="Van de Peer Y."/>
            <person name="Liu Z.J."/>
        </authorList>
    </citation>
    <scope>NUCLEOTIDE SEQUENCE</scope>
    <source>
        <strain evidence="4">SCP</strain>
    </source>
</reference>